<dbReference type="PANTHER" id="PTHR35800">
    <property type="entry name" value="PROTEIN JAG"/>
    <property type="match status" value="1"/>
</dbReference>
<evidence type="ECO:0000256" key="7">
    <source>
        <dbReference type="SAM" id="Coils"/>
    </source>
</evidence>
<dbReference type="NCBIfam" id="NF041568">
    <property type="entry name" value="Jag_EloR"/>
    <property type="match status" value="1"/>
</dbReference>
<dbReference type="PANTHER" id="PTHR35800:SF1">
    <property type="entry name" value="RNA-BINDING PROTEIN KHPB"/>
    <property type="match status" value="1"/>
</dbReference>
<protein>
    <recommendedName>
        <fullName evidence="6">RNA-binding protein KhpB</fullName>
    </recommendedName>
    <alternativeName>
        <fullName evidence="6">RNA-binding protein EloR</fullName>
    </alternativeName>
</protein>
<dbReference type="SMART" id="SM01245">
    <property type="entry name" value="Jag_N"/>
    <property type="match status" value="1"/>
</dbReference>
<evidence type="ECO:0000256" key="6">
    <source>
        <dbReference type="HAMAP-Rule" id="MF_00867"/>
    </source>
</evidence>
<dbReference type="InterPro" id="IPR015946">
    <property type="entry name" value="KH_dom-like_a/b"/>
</dbReference>
<dbReference type="Pfam" id="PF01424">
    <property type="entry name" value="R3H"/>
    <property type="match status" value="1"/>
</dbReference>
<evidence type="ECO:0000313" key="9">
    <source>
        <dbReference type="EMBL" id="MBM6753497.1"/>
    </source>
</evidence>
<dbReference type="HAMAP" id="MF_00867">
    <property type="entry name" value="KhpB"/>
    <property type="match status" value="1"/>
</dbReference>
<name>A0ABS2ELZ1_9LACO</name>
<keyword evidence="4 6" id="KW-0143">Chaperone</keyword>
<dbReference type="PROSITE" id="PS51061">
    <property type="entry name" value="R3H"/>
    <property type="match status" value="1"/>
</dbReference>
<dbReference type="EMBL" id="JACJJQ010000005">
    <property type="protein sequence ID" value="MBM6753497.1"/>
    <property type="molecule type" value="Genomic_DNA"/>
</dbReference>
<evidence type="ECO:0000313" key="10">
    <source>
        <dbReference type="Proteomes" id="UP000776629"/>
    </source>
</evidence>
<evidence type="ECO:0000259" key="8">
    <source>
        <dbReference type="PROSITE" id="PS51061"/>
    </source>
</evidence>
<gene>
    <name evidence="6" type="primary">khpB</name>
    <name evidence="6" type="synonym">eloR</name>
    <name evidence="9" type="ORF">H5993_01770</name>
</gene>
<dbReference type="InterPro" id="IPR039247">
    <property type="entry name" value="KhpB"/>
</dbReference>
<dbReference type="InterPro" id="IPR036867">
    <property type="entry name" value="R3H_dom_sf"/>
</dbReference>
<proteinExistence type="inferred from homology"/>
<evidence type="ECO:0000256" key="5">
    <source>
        <dbReference type="ARBA" id="ARBA00023316"/>
    </source>
</evidence>
<comment type="subunit">
    <text evidence="6">Forms a complex with KhpA.</text>
</comment>
<evidence type="ECO:0000256" key="4">
    <source>
        <dbReference type="ARBA" id="ARBA00023186"/>
    </source>
</evidence>
<dbReference type="InterPro" id="IPR001374">
    <property type="entry name" value="R3H_dom"/>
</dbReference>
<dbReference type="Gene3D" id="3.30.30.80">
    <property type="entry name" value="probable RNA-binding protein from clostridium symbiosum atcc 14940"/>
    <property type="match status" value="1"/>
</dbReference>
<dbReference type="InterPro" id="IPR032782">
    <property type="entry name" value="KhpB_N"/>
</dbReference>
<comment type="similarity">
    <text evidence="6">Belongs to the KhpB RNA-binding protein family.</text>
</comment>
<keyword evidence="3 6" id="KW-0133">Cell shape</keyword>
<keyword evidence="2 6" id="KW-0694">RNA-binding</keyword>
<keyword evidence="5 6" id="KW-0961">Cell wall biogenesis/degradation</keyword>
<reference evidence="9 10" key="1">
    <citation type="journal article" date="2021" name="Sci. Rep.">
        <title>The distribution of antibiotic resistance genes in chicken gut microbiota commensals.</title>
        <authorList>
            <person name="Juricova H."/>
            <person name="Matiasovicova J."/>
            <person name="Kubasova T."/>
            <person name="Cejkova D."/>
            <person name="Rychlik I."/>
        </authorList>
    </citation>
    <scope>NUCLEOTIDE SEQUENCE [LARGE SCALE GENOMIC DNA]</scope>
    <source>
        <strain evidence="9 10">An810</strain>
    </source>
</reference>
<comment type="subcellular location">
    <subcellularLocation>
        <location evidence="6">Cytoplasm</location>
    </subcellularLocation>
</comment>
<evidence type="ECO:0000256" key="1">
    <source>
        <dbReference type="ARBA" id="ARBA00022490"/>
    </source>
</evidence>
<dbReference type="Pfam" id="PF14804">
    <property type="entry name" value="Jag_N"/>
    <property type="match status" value="1"/>
</dbReference>
<dbReference type="InterPro" id="IPR038247">
    <property type="entry name" value="Jag_N_dom_sf"/>
</dbReference>
<comment type="domain">
    <text evidence="6">Has an N-terminal Jag-N domain and 2 RNA-binding domains (KH and R3H).</text>
</comment>
<sequence>MARFEGKTVEQAKAAAAIQLGCTVDKLTFKLIQAPKKGWLGLFRQPAIIEATKPITLSVIKSDHKPVLTPLKPSSRDEAETVQSLTDKEREQLENKRHYEANLAKMKTESLALVDYLIDVFKQLGVEVQPQITQQTVHDLKIDLTTAEPGKVVGYHGRRLNAMEVVATTFLIYHGVKDPQVWLNVGDYRERRKRALTKLGQQSVTRVIASHQAVFLDPMPARERKFLHQMLEKEPLVKTYSHGREPYRSIVIASK</sequence>
<feature type="domain" description="R3H" evidence="8">
    <location>
        <begin position="190"/>
        <end position="255"/>
    </location>
</feature>
<keyword evidence="1 6" id="KW-0963">Cytoplasm</keyword>
<evidence type="ECO:0000256" key="3">
    <source>
        <dbReference type="ARBA" id="ARBA00022960"/>
    </source>
</evidence>
<dbReference type="RefSeq" id="WP_204775997.1">
    <property type="nucleotide sequence ID" value="NZ_JACJJQ010000005.1"/>
</dbReference>
<feature type="coiled-coil region" evidence="7">
    <location>
        <begin position="76"/>
        <end position="109"/>
    </location>
</feature>
<dbReference type="CDD" id="cd02644">
    <property type="entry name" value="R3H_jag"/>
    <property type="match status" value="1"/>
</dbReference>
<dbReference type="Proteomes" id="UP000776629">
    <property type="component" value="Unassembled WGS sequence"/>
</dbReference>
<dbReference type="SUPFAM" id="SSF82708">
    <property type="entry name" value="R3H domain"/>
    <property type="match status" value="1"/>
</dbReference>
<accession>A0ABS2ELZ1</accession>
<organism evidence="9 10">
    <name type="scientific">Limosilactobacillus alvi</name>
    <dbReference type="NCBI Taxonomy" id="990412"/>
    <lineage>
        <taxon>Bacteria</taxon>
        <taxon>Bacillati</taxon>
        <taxon>Bacillota</taxon>
        <taxon>Bacilli</taxon>
        <taxon>Lactobacillales</taxon>
        <taxon>Lactobacillaceae</taxon>
        <taxon>Limosilactobacillus</taxon>
    </lineage>
</organism>
<dbReference type="SMART" id="SM00393">
    <property type="entry name" value="R3H"/>
    <property type="match status" value="1"/>
</dbReference>
<comment type="function">
    <text evidence="6">A probable RNA chaperone. Forms a complex with KhpA which binds to cellular RNA and controls its expression. Plays a role in peptidoglycan (PG) homeostasis and cell length regulation.</text>
</comment>
<dbReference type="Gene3D" id="3.30.300.20">
    <property type="match status" value="1"/>
</dbReference>
<evidence type="ECO:0000256" key="2">
    <source>
        <dbReference type="ARBA" id="ARBA00022884"/>
    </source>
</evidence>
<comment type="caution">
    <text evidence="6">Lacks conserved residue(s) required for the propagation of feature annotation.</text>
</comment>
<dbReference type="InterPro" id="IPR034079">
    <property type="entry name" value="R3H_KhpB"/>
</dbReference>
<keyword evidence="7" id="KW-0175">Coiled coil</keyword>
<comment type="caution">
    <text evidence="9">The sequence shown here is derived from an EMBL/GenBank/DDBJ whole genome shotgun (WGS) entry which is preliminary data.</text>
</comment>
<dbReference type="Gene3D" id="3.30.1370.50">
    <property type="entry name" value="R3H-like domain"/>
    <property type="match status" value="1"/>
</dbReference>
<keyword evidence="10" id="KW-1185">Reference proteome</keyword>